<name>A0A6C0BN76_9ZZZZ</name>
<organism evidence="2">
    <name type="scientific">viral metagenome</name>
    <dbReference type="NCBI Taxonomy" id="1070528"/>
    <lineage>
        <taxon>unclassified sequences</taxon>
        <taxon>metagenomes</taxon>
        <taxon>organismal metagenomes</taxon>
    </lineage>
</organism>
<feature type="transmembrane region" description="Helical" evidence="1">
    <location>
        <begin position="71"/>
        <end position="92"/>
    </location>
</feature>
<proteinExistence type="predicted"/>
<dbReference type="EMBL" id="MN739210">
    <property type="protein sequence ID" value="QHS93865.1"/>
    <property type="molecule type" value="Genomic_DNA"/>
</dbReference>
<protein>
    <submittedName>
        <fullName evidence="2">Uncharacterized protein</fullName>
    </submittedName>
</protein>
<keyword evidence="1" id="KW-0812">Transmembrane</keyword>
<evidence type="ECO:0000313" key="2">
    <source>
        <dbReference type="EMBL" id="QHS93865.1"/>
    </source>
</evidence>
<keyword evidence="1" id="KW-1133">Transmembrane helix</keyword>
<evidence type="ECO:0000256" key="1">
    <source>
        <dbReference type="SAM" id="Phobius"/>
    </source>
</evidence>
<reference evidence="2" key="1">
    <citation type="journal article" date="2020" name="Nature">
        <title>Giant virus diversity and host interactions through global metagenomics.</title>
        <authorList>
            <person name="Schulz F."/>
            <person name="Roux S."/>
            <person name="Paez-Espino D."/>
            <person name="Jungbluth S."/>
            <person name="Walsh D.A."/>
            <person name="Denef V.J."/>
            <person name="McMahon K.D."/>
            <person name="Konstantinidis K.T."/>
            <person name="Eloe-Fadrosh E.A."/>
            <person name="Kyrpides N.C."/>
            <person name="Woyke T."/>
        </authorList>
    </citation>
    <scope>NUCLEOTIDE SEQUENCE</scope>
    <source>
        <strain evidence="2">GVMAG-M-3300018080-19</strain>
    </source>
</reference>
<feature type="transmembrane region" description="Helical" evidence="1">
    <location>
        <begin position="29"/>
        <end position="50"/>
    </location>
</feature>
<keyword evidence="1" id="KW-0472">Membrane</keyword>
<sequence>MSTFLSVLTVCLLVYSLIAVIVTYKYNKRLGIASAVMLALAGVGIILSLLSGEFYKNDSQGEAKFKDTVGGLTATVAVITAALQTAALVQVYGDKPRKVNGG</sequence>
<dbReference type="AlphaFoldDB" id="A0A6C0BN76"/>
<accession>A0A6C0BN76</accession>